<dbReference type="AlphaFoldDB" id="A0A4S8NDE6"/>
<gene>
    <name evidence="1" type="ORF">E9934_07930</name>
</gene>
<dbReference type="RefSeq" id="WP_136562353.1">
    <property type="nucleotide sequence ID" value="NZ_STGW01000004.1"/>
</dbReference>
<reference evidence="1 2" key="1">
    <citation type="journal article" date="2009" name="Int. J. Syst. Evol. Microbiol.">
        <title>Nocardioides caeni sp. nov., isolated from wastewater.</title>
        <authorList>
            <person name="Yoon J.H."/>
            <person name="Kang S.J."/>
            <person name="Park S."/>
            <person name="Kim W."/>
            <person name="Oh T.K."/>
        </authorList>
    </citation>
    <scope>NUCLEOTIDE SEQUENCE [LARGE SCALE GENOMIC DNA]</scope>
    <source>
        <strain evidence="1 2">DSM 23134</strain>
    </source>
</reference>
<dbReference type="OrthoDB" id="3789478at2"/>
<accession>A0A4S8NDE6</accession>
<evidence type="ECO:0000313" key="2">
    <source>
        <dbReference type="Proteomes" id="UP000307087"/>
    </source>
</evidence>
<dbReference type="Proteomes" id="UP000307087">
    <property type="component" value="Unassembled WGS sequence"/>
</dbReference>
<comment type="caution">
    <text evidence="1">The sequence shown here is derived from an EMBL/GenBank/DDBJ whole genome shotgun (WGS) entry which is preliminary data.</text>
</comment>
<name>A0A4S8NDE6_9ACTN</name>
<evidence type="ECO:0000313" key="1">
    <source>
        <dbReference type="EMBL" id="THV14590.1"/>
    </source>
</evidence>
<dbReference type="EMBL" id="STGW01000004">
    <property type="protein sequence ID" value="THV14590.1"/>
    <property type="molecule type" value="Genomic_DNA"/>
</dbReference>
<organism evidence="1 2">
    <name type="scientific">Nocardioides caeni</name>
    <dbReference type="NCBI Taxonomy" id="574700"/>
    <lineage>
        <taxon>Bacteria</taxon>
        <taxon>Bacillati</taxon>
        <taxon>Actinomycetota</taxon>
        <taxon>Actinomycetes</taxon>
        <taxon>Propionibacteriales</taxon>
        <taxon>Nocardioidaceae</taxon>
        <taxon>Nocardioides</taxon>
    </lineage>
</organism>
<keyword evidence="2" id="KW-1185">Reference proteome</keyword>
<protein>
    <submittedName>
        <fullName evidence="1">Uncharacterized protein</fullName>
    </submittedName>
</protein>
<proteinExistence type="predicted"/>
<sequence length="246" mass="26742">MEAVRLPEPALGAERVTHDVDFVRLDDAFDTVRDTVNRGVDVLNELGLGLRRLPEESLRELVVLPLTGDYRRIRQNAEAVVHVDTALSVHARNVAGLALAIDPSWDGEAAAGLLLRLGRHAAATRAVGALVHLAVPVLEEIATFSERLAVEVERLVVELVERGRRLVTRLLARVLGPGAWVALAAEVALHGLEVVEDLVDDARRLIELVDRLVQLRGEVEGRVEDQRARLLALGEIAEVARAGLAA</sequence>